<dbReference type="InterPro" id="IPR028081">
    <property type="entry name" value="Leu-bd"/>
</dbReference>
<feature type="region of interest" description="Disordered" evidence="4">
    <location>
        <begin position="1"/>
        <end position="31"/>
    </location>
</feature>
<dbReference type="Pfam" id="PF13458">
    <property type="entry name" value="Peripla_BP_6"/>
    <property type="match status" value="1"/>
</dbReference>
<reference evidence="7 8" key="1">
    <citation type="submission" date="2022-04" db="EMBL/GenBank/DDBJ databases">
        <title>Positive selection, recombination, and allopatry shape intraspecific diversity of widespread and dominant cyanobacteria.</title>
        <authorList>
            <person name="Wei J."/>
            <person name="Shu W."/>
            <person name="Hu C."/>
        </authorList>
    </citation>
    <scope>NUCLEOTIDE SEQUENCE [LARGE SCALE GENOMIC DNA]</scope>
    <source>
        <strain evidence="7 8">GB2-A5</strain>
    </source>
</reference>
<evidence type="ECO:0000256" key="5">
    <source>
        <dbReference type="SAM" id="Phobius"/>
    </source>
</evidence>
<dbReference type="PROSITE" id="PS50005">
    <property type="entry name" value="TPR"/>
    <property type="match status" value="1"/>
</dbReference>
<dbReference type="SUPFAM" id="SSF53822">
    <property type="entry name" value="Periplasmic binding protein-like I"/>
    <property type="match status" value="1"/>
</dbReference>
<keyword evidence="5" id="KW-1133">Transmembrane helix</keyword>
<accession>A0ABV0JTE3</accession>
<evidence type="ECO:0000256" key="2">
    <source>
        <dbReference type="ARBA" id="ARBA00022729"/>
    </source>
</evidence>
<gene>
    <name evidence="7" type="ORF">NDI37_19640</name>
</gene>
<evidence type="ECO:0000256" key="4">
    <source>
        <dbReference type="SAM" id="MobiDB-lite"/>
    </source>
</evidence>
<sequence length="545" mass="56905">MNPQGTWICDGVPKNNNQQYPSTEPHTPQENHGPDCIMCGLPKEAMIAGGKKSQKTVVSSIPGSKSSARLAVIVAGIAIALLAGLGLYKVLQGKQPAEVTSSVSEPPTANTEAVAPADPQAIVSDTSANAQLISQGEKILFAGATNPAKQAGALAFAQKKWDDAITQYQQAVTANPNDPESKIYLNNAQAKKAGNPQTMAVVVPVTPNPDTAKEVLRGVGQYQDKFNASPPTAGRLLEVVIVNDIEPQKAASLAQDLIKSPNILGVLGHGVDNGSQQAIALYEQAGLTVLSPISTSITPNSSGQSTLQTISLAKKANELLGSYLKTVGTTLAKYANSKQSPAAVAIFYNSDSQYSQQLKDQFTAALSQVNGKVVKEVDINSAGFDAAATIADVTNAGAKIGFLALSKNKADQAVAIAKANKSLELIGGDELYNPAILIQGGDAIQNIVLAVPWSSQPNDPFANQAATIWKGRVSWRTATAYDATQALATAFNQNPNRSGVSQQLQVGIPITGTATDFNVLNEVPLVKAVPGKYGPAGSKYQFDPI</sequence>
<dbReference type="CDD" id="cd06268">
    <property type="entry name" value="PBP1_ABC_transporter_LIVBP-like"/>
    <property type="match status" value="1"/>
</dbReference>
<comment type="caution">
    <text evidence="7">The sequence shown here is derived from an EMBL/GenBank/DDBJ whole genome shotgun (WGS) entry which is preliminary data.</text>
</comment>
<feature type="region of interest" description="Disordered" evidence="4">
    <location>
        <begin position="100"/>
        <end position="119"/>
    </location>
</feature>
<dbReference type="PANTHER" id="PTHR30483">
    <property type="entry name" value="LEUCINE-SPECIFIC-BINDING PROTEIN"/>
    <property type="match status" value="1"/>
</dbReference>
<keyword evidence="5" id="KW-0812">Transmembrane</keyword>
<dbReference type="InterPro" id="IPR051010">
    <property type="entry name" value="BCAA_transport"/>
</dbReference>
<dbReference type="SUPFAM" id="SSF48452">
    <property type="entry name" value="TPR-like"/>
    <property type="match status" value="1"/>
</dbReference>
<proteinExistence type="inferred from homology"/>
<comment type="similarity">
    <text evidence="1">Belongs to the leucine-binding protein family.</text>
</comment>
<name>A0ABV0JTE3_9CYAN</name>
<dbReference type="RefSeq" id="WP_190422982.1">
    <property type="nucleotide sequence ID" value="NZ_JAMPKK010000048.1"/>
</dbReference>
<dbReference type="Proteomes" id="UP001442494">
    <property type="component" value="Unassembled WGS sequence"/>
</dbReference>
<evidence type="ECO:0000256" key="3">
    <source>
        <dbReference type="PROSITE-ProRule" id="PRU00339"/>
    </source>
</evidence>
<organism evidence="7 8">
    <name type="scientific">Funiculus sociatus GB2-A5</name>
    <dbReference type="NCBI Taxonomy" id="2933946"/>
    <lineage>
        <taxon>Bacteria</taxon>
        <taxon>Bacillati</taxon>
        <taxon>Cyanobacteriota</taxon>
        <taxon>Cyanophyceae</taxon>
        <taxon>Coleofasciculales</taxon>
        <taxon>Coleofasciculaceae</taxon>
        <taxon>Funiculus</taxon>
    </lineage>
</organism>
<feature type="compositionally biased region" description="Polar residues" evidence="4">
    <location>
        <begin position="100"/>
        <end position="111"/>
    </location>
</feature>
<evidence type="ECO:0000313" key="7">
    <source>
        <dbReference type="EMBL" id="MEP0866671.1"/>
    </source>
</evidence>
<feature type="domain" description="Leucine-binding protein" evidence="6">
    <location>
        <begin position="207"/>
        <end position="493"/>
    </location>
</feature>
<feature type="transmembrane region" description="Helical" evidence="5">
    <location>
        <begin position="70"/>
        <end position="91"/>
    </location>
</feature>
<evidence type="ECO:0000259" key="6">
    <source>
        <dbReference type="Pfam" id="PF13458"/>
    </source>
</evidence>
<evidence type="ECO:0000313" key="8">
    <source>
        <dbReference type="Proteomes" id="UP001442494"/>
    </source>
</evidence>
<dbReference type="EMBL" id="JAMPKK010000048">
    <property type="protein sequence ID" value="MEP0866671.1"/>
    <property type="molecule type" value="Genomic_DNA"/>
</dbReference>
<keyword evidence="5" id="KW-0472">Membrane</keyword>
<feature type="repeat" description="TPR" evidence="3">
    <location>
        <begin position="145"/>
        <end position="178"/>
    </location>
</feature>
<keyword evidence="2" id="KW-0732">Signal</keyword>
<protein>
    <submittedName>
        <fullName evidence="7">ABC transporter substrate-binding protein</fullName>
    </submittedName>
</protein>
<dbReference type="PANTHER" id="PTHR30483:SF6">
    <property type="entry name" value="PERIPLASMIC BINDING PROTEIN OF ABC TRANSPORTER FOR NATURAL AMINO ACIDS"/>
    <property type="match status" value="1"/>
</dbReference>
<dbReference type="Gene3D" id="3.40.50.2300">
    <property type="match status" value="2"/>
</dbReference>
<dbReference type="InterPro" id="IPR011990">
    <property type="entry name" value="TPR-like_helical_dom_sf"/>
</dbReference>
<feature type="compositionally biased region" description="Polar residues" evidence="4">
    <location>
        <begin position="14"/>
        <end position="26"/>
    </location>
</feature>
<dbReference type="InterPro" id="IPR019734">
    <property type="entry name" value="TPR_rpt"/>
</dbReference>
<dbReference type="InterPro" id="IPR028082">
    <property type="entry name" value="Peripla_BP_I"/>
</dbReference>
<keyword evidence="8" id="KW-1185">Reference proteome</keyword>
<dbReference type="Gene3D" id="1.25.40.10">
    <property type="entry name" value="Tetratricopeptide repeat domain"/>
    <property type="match status" value="1"/>
</dbReference>
<evidence type="ECO:0000256" key="1">
    <source>
        <dbReference type="ARBA" id="ARBA00010062"/>
    </source>
</evidence>
<keyword evidence="3" id="KW-0802">TPR repeat</keyword>